<keyword evidence="1" id="KW-1133">Transmembrane helix</keyword>
<name>A0A4P6P1V2_9GAMM</name>
<dbReference type="RefSeq" id="WP_130600049.1">
    <property type="nucleotide sequence ID" value="NZ_CP034759.1"/>
</dbReference>
<keyword evidence="3" id="KW-1185">Reference proteome</keyword>
<proteinExistence type="predicted"/>
<feature type="transmembrane region" description="Helical" evidence="1">
    <location>
        <begin position="6"/>
        <end position="23"/>
    </location>
</feature>
<accession>A0A4P6P1V2</accession>
<keyword evidence="1" id="KW-0812">Transmembrane</keyword>
<dbReference type="KEGG" id="lsd:EMK97_05165"/>
<evidence type="ECO:0000313" key="2">
    <source>
        <dbReference type="EMBL" id="QBG35151.1"/>
    </source>
</evidence>
<protein>
    <submittedName>
        <fullName evidence="2">DUF3301 domain-containing protein</fullName>
    </submittedName>
</protein>
<gene>
    <name evidence="2" type="ORF">EMK97_05165</name>
</gene>
<dbReference type="Pfam" id="PF11743">
    <property type="entry name" value="DUF3301"/>
    <property type="match status" value="1"/>
</dbReference>
<dbReference type="OrthoDB" id="5959530at2"/>
<keyword evidence="1" id="KW-0472">Membrane</keyword>
<evidence type="ECO:0000313" key="3">
    <source>
        <dbReference type="Proteomes" id="UP000290244"/>
    </source>
</evidence>
<dbReference type="AlphaFoldDB" id="A0A4P6P1V2"/>
<evidence type="ECO:0000256" key="1">
    <source>
        <dbReference type="SAM" id="Phobius"/>
    </source>
</evidence>
<dbReference type="InterPro" id="IPR021732">
    <property type="entry name" value="DUF3301"/>
</dbReference>
<dbReference type="EMBL" id="CP034759">
    <property type="protein sequence ID" value="QBG35151.1"/>
    <property type="molecule type" value="Genomic_DNA"/>
</dbReference>
<dbReference type="Proteomes" id="UP000290244">
    <property type="component" value="Chromosome"/>
</dbReference>
<sequence length="100" mass="11724">MENIYYLLIFCLFCWYFIYLRKVSEAGRKHVNLYCKQAGLQFIALARRSTRLKFSKENGLFFYSIFDFDFSGDGESHNQGSLSLIGLKLEQVDLPAYKIN</sequence>
<reference evidence="2 3" key="1">
    <citation type="submission" date="2018-12" db="EMBL/GenBank/DDBJ databases">
        <title>Complete genome of Litorilituus sediminis.</title>
        <authorList>
            <person name="Liu A."/>
            <person name="Rong J."/>
        </authorList>
    </citation>
    <scope>NUCLEOTIDE SEQUENCE [LARGE SCALE GENOMIC DNA]</scope>
    <source>
        <strain evidence="2 3">JCM 17549</strain>
    </source>
</reference>
<organism evidence="2 3">
    <name type="scientific">Litorilituus sediminis</name>
    <dbReference type="NCBI Taxonomy" id="718192"/>
    <lineage>
        <taxon>Bacteria</taxon>
        <taxon>Pseudomonadati</taxon>
        <taxon>Pseudomonadota</taxon>
        <taxon>Gammaproteobacteria</taxon>
        <taxon>Alteromonadales</taxon>
        <taxon>Colwelliaceae</taxon>
        <taxon>Litorilituus</taxon>
    </lineage>
</organism>